<evidence type="ECO:0000256" key="2">
    <source>
        <dbReference type="ARBA" id="ARBA00022898"/>
    </source>
</evidence>
<dbReference type="AlphaFoldDB" id="A0A9D1TJ23"/>
<reference evidence="4" key="2">
    <citation type="submission" date="2021-04" db="EMBL/GenBank/DDBJ databases">
        <authorList>
            <person name="Gilroy R."/>
        </authorList>
    </citation>
    <scope>NUCLEOTIDE SEQUENCE</scope>
    <source>
        <strain evidence="4">CHK193-4272</strain>
    </source>
</reference>
<evidence type="ECO:0000313" key="4">
    <source>
        <dbReference type="EMBL" id="HIV62956.1"/>
    </source>
</evidence>
<protein>
    <submittedName>
        <fullName evidence="4">Aminotransferase class I/II-fold pyridoxal phosphate-dependent enzyme</fullName>
    </submittedName>
</protein>
<dbReference type="CDD" id="cd00609">
    <property type="entry name" value="AAT_like"/>
    <property type="match status" value="1"/>
</dbReference>
<feature type="domain" description="Aminotransferase class I/classII large" evidence="3">
    <location>
        <begin position="16"/>
        <end position="341"/>
    </location>
</feature>
<dbReference type="GO" id="GO:0008483">
    <property type="term" value="F:transaminase activity"/>
    <property type="evidence" value="ECO:0007669"/>
    <property type="project" value="UniProtKB-KW"/>
</dbReference>
<comment type="cofactor">
    <cofactor evidence="1">
        <name>pyridoxal 5'-phosphate</name>
        <dbReference type="ChEBI" id="CHEBI:597326"/>
    </cofactor>
</comment>
<dbReference type="SUPFAM" id="SSF53383">
    <property type="entry name" value="PLP-dependent transferases"/>
    <property type="match status" value="1"/>
</dbReference>
<evidence type="ECO:0000259" key="3">
    <source>
        <dbReference type="Pfam" id="PF00155"/>
    </source>
</evidence>
<dbReference type="InterPro" id="IPR015424">
    <property type="entry name" value="PyrdxlP-dep_Trfase"/>
</dbReference>
<proteinExistence type="predicted"/>
<dbReference type="GO" id="GO:0030170">
    <property type="term" value="F:pyridoxal phosphate binding"/>
    <property type="evidence" value="ECO:0007669"/>
    <property type="project" value="InterPro"/>
</dbReference>
<keyword evidence="4" id="KW-0032">Aminotransferase</keyword>
<dbReference type="Proteomes" id="UP000886808">
    <property type="component" value="Unassembled WGS sequence"/>
</dbReference>
<accession>A0A9D1TJ23</accession>
<evidence type="ECO:0000313" key="5">
    <source>
        <dbReference type="Proteomes" id="UP000886808"/>
    </source>
</evidence>
<sequence>MHHEHGGNIYKYSNNNLIDFSANINPYGIPSNVKQAMHDAIDLCIHYPEPNADRLKHALAEKYNLKPENFFCSNGAAEIFYRLVNVIKPKSAIITAPTFSEYEQALLSVNCEIKHHFLLKENDFSLTNSILSDLDDNIDICILCNPNNPTGKTINTNLMNKIIKKCDENSIYLIIDECFLDFIDNEKELSVLNNKSNNLIIVKAFTKMYALAGVRLGFCISHNVDLINKLSYFGQPWNTSVIAQQAGLAALKLTDYPKKIAQNIKVLRDILYLELKKLNLTVFYGEANYLLFYTFDFKLHEKLLKYNILIRNCENYIGLNKGYYRVAVRTEEENNKLIKAIKEVLKN</sequence>
<dbReference type="Gene3D" id="3.90.1150.10">
    <property type="entry name" value="Aspartate Aminotransferase, domain 1"/>
    <property type="match status" value="1"/>
</dbReference>
<gene>
    <name evidence="4" type="ORF">H9746_08990</name>
</gene>
<dbReference type="EMBL" id="DXIE01000051">
    <property type="protein sequence ID" value="HIV62956.1"/>
    <property type="molecule type" value="Genomic_DNA"/>
</dbReference>
<evidence type="ECO:0000256" key="1">
    <source>
        <dbReference type="ARBA" id="ARBA00001933"/>
    </source>
</evidence>
<dbReference type="InterPro" id="IPR015421">
    <property type="entry name" value="PyrdxlP-dep_Trfase_major"/>
</dbReference>
<dbReference type="Gene3D" id="3.40.640.10">
    <property type="entry name" value="Type I PLP-dependent aspartate aminotransferase-like (Major domain)"/>
    <property type="match status" value="1"/>
</dbReference>
<name>A0A9D1TJ23_9FIRM</name>
<dbReference type="InterPro" id="IPR004839">
    <property type="entry name" value="Aminotransferase_I/II_large"/>
</dbReference>
<keyword evidence="4" id="KW-0808">Transferase</keyword>
<comment type="caution">
    <text evidence="4">The sequence shown here is derived from an EMBL/GenBank/DDBJ whole genome shotgun (WGS) entry which is preliminary data.</text>
</comment>
<reference evidence="4" key="1">
    <citation type="journal article" date="2021" name="PeerJ">
        <title>Extensive microbial diversity within the chicken gut microbiome revealed by metagenomics and culture.</title>
        <authorList>
            <person name="Gilroy R."/>
            <person name="Ravi A."/>
            <person name="Getino M."/>
            <person name="Pursley I."/>
            <person name="Horton D.L."/>
            <person name="Alikhan N.F."/>
            <person name="Baker D."/>
            <person name="Gharbi K."/>
            <person name="Hall N."/>
            <person name="Watson M."/>
            <person name="Adriaenssens E.M."/>
            <person name="Foster-Nyarko E."/>
            <person name="Jarju S."/>
            <person name="Secka A."/>
            <person name="Antonio M."/>
            <person name="Oren A."/>
            <person name="Chaudhuri R.R."/>
            <person name="La Ragione R."/>
            <person name="Hildebrand F."/>
            <person name="Pallen M.J."/>
        </authorList>
    </citation>
    <scope>NUCLEOTIDE SEQUENCE</scope>
    <source>
        <strain evidence="4">CHK193-4272</strain>
    </source>
</reference>
<keyword evidence="2" id="KW-0663">Pyridoxal phosphate</keyword>
<organism evidence="4 5">
    <name type="scientific">Candidatus Butyricicoccus avistercoris</name>
    <dbReference type="NCBI Taxonomy" id="2838518"/>
    <lineage>
        <taxon>Bacteria</taxon>
        <taxon>Bacillati</taxon>
        <taxon>Bacillota</taxon>
        <taxon>Clostridia</taxon>
        <taxon>Eubacteriales</taxon>
        <taxon>Butyricicoccaceae</taxon>
        <taxon>Butyricicoccus</taxon>
    </lineage>
</organism>
<dbReference type="PANTHER" id="PTHR42885:SF1">
    <property type="entry name" value="THREONINE-PHOSPHATE DECARBOXYLASE"/>
    <property type="match status" value="1"/>
</dbReference>
<dbReference type="Pfam" id="PF00155">
    <property type="entry name" value="Aminotran_1_2"/>
    <property type="match status" value="1"/>
</dbReference>
<dbReference type="PANTHER" id="PTHR42885">
    <property type="entry name" value="HISTIDINOL-PHOSPHATE AMINOTRANSFERASE-RELATED"/>
    <property type="match status" value="1"/>
</dbReference>
<dbReference type="InterPro" id="IPR015422">
    <property type="entry name" value="PyrdxlP-dep_Trfase_small"/>
</dbReference>